<dbReference type="KEGG" id="mgik:GO620_009240"/>
<dbReference type="Proteomes" id="UP000429232">
    <property type="component" value="Chromosome"/>
</dbReference>
<sequence length="290" mass="30849">MNLFQILDDIQTADPEFKDRISPRRAAIKNITSFGSKVAAAAAPFAFTTLFKKAYGQTATRSVTDVLNFALTLEYLESYFYNQGLAQANLIPSADKTSYFNTIAAHENQHVAFLKGVLSSAAIPSPAFDLTAKGTFPDVLTNYNTFLNVSLAFEDTGVRAYKGQAGFLLGNQVALTAALQIHSVEGRHASAIRYLIKQKGINIKPWISGTAANGNDTGVAAANANYGPGSPAASFPSESNTVQAGVDLTTLPGYTNLTQTSTTKFSVAVEAYDEPLDTATVLAVVGPFIK</sequence>
<dbReference type="EMBL" id="CP066775">
    <property type="protein sequence ID" value="QQL48378.1"/>
    <property type="molecule type" value="Genomic_DNA"/>
</dbReference>
<dbReference type="InterPro" id="IPR009078">
    <property type="entry name" value="Ferritin-like_SF"/>
</dbReference>
<evidence type="ECO:0000313" key="2">
    <source>
        <dbReference type="Proteomes" id="UP000429232"/>
    </source>
</evidence>
<proteinExistence type="predicted"/>
<gene>
    <name evidence="1" type="ORF">GO620_009240</name>
</gene>
<protein>
    <submittedName>
        <fullName evidence="1">Ferritin-like domain-containing protein</fullName>
    </submittedName>
</protein>
<evidence type="ECO:0000313" key="1">
    <source>
        <dbReference type="EMBL" id="QQL48378.1"/>
    </source>
</evidence>
<dbReference type="RefSeq" id="WP_157525980.1">
    <property type="nucleotide sequence ID" value="NZ_CP066775.1"/>
</dbReference>
<dbReference type="Pfam" id="PF13668">
    <property type="entry name" value="Ferritin_2"/>
    <property type="match status" value="1"/>
</dbReference>
<dbReference type="SUPFAM" id="SSF47240">
    <property type="entry name" value="Ferritin-like"/>
    <property type="match status" value="1"/>
</dbReference>
<dbReference type="AlphaFoldDB" id="A0A6I4I109"/>
<name>A0A6I4I109_9SPHI</name>
<keyword evidence="2" id="KW-1185">Reference proteome</keyword>
<organism evidence="1 2">
    <name type="scientific">Mucilaginibacter ginkgonis</name>
    <dbReference type="NCBI Taxonomy" id="2682091"/>
    <lineage>
        <taxon>Bacteria</taxon>
        <taxon>Pseudomonadati</taxon>
        <taxon>Bacteroidota</taxon>
        <taxon>Sphingobacteriia</taxon>
        <taxon>Sphingobacteriales</taxon>
        <taxon>Sphingobacteriaceae</taxon>
        <taxon>Mucilaginibacter</taxon>
    </lineage>
</organism>
<reference evidence="1 2" key="1">
    <citation type="submission" date="2020-12" db="EMBL/GenBank/DDBJ databases">
        <title>HMF7856_wgs.fasta genome submission.</title>
        <authorList>
            <person name="Kang H."/>
            <person name="Kim H."/>
            <person name="Joh K."/>
        </authorList>
    </citation>
    <scope>NUCLEOTIDE SEQUENCE [LARGE SCALE GENOMIC DNA]</scope>
    <source>
        <strain evidence="1 2">HMF7856</strain>
    </source>
</reference>
<accession>A0A6I4I109</accession>